<accession>A0A0H5C0A5</accession>
<sequence>MSEKEIKRVTVEKKDGVRRQTRRGPRRNAKGSPSREETSDSPSSTKSSQRTRRARAPSSRKSTNREDTRLDELDDISKLIECVPEITLINSTNKAKIYKAQINNEQYKITIPTLKKSPLQLQSFPGKPFNMDVIRNFNAKVRAMDKSVKFYFNYLVNDYRHLQLPANDFKLYENSKNKPQLQVV</sequence>
<evidence type="ECO:0000256" key="1">
    <source>
        <dbReference type="SAM" id="MobiDB-lite"/>
    </source>
</evidence>
<dbReference type="Proteomes" id="UP000038830">
    <property type="component" value="Unassembled WGS sequence"/>
</dbReference>
<evidence type="ECO:0000313" key="3">
    <source>
        <dbReference type="Proteomes" id="UP000038830"/>
    </source>
</evidence>
<dbReference type="EMBL" id="CDQK01000001">
    <property type="protein sequence ID" value="CEP20872.1"/>
    <property type="molecule type" value="Genomic_DNA"/>
</dbReference>
<proteinExistence type="predicted"/>
<evidence type="ECO:0000313" key="2">
    <source>
        <dbReference type="EMBL" id="CEP20872.1"/>
    </source>
</evidence>
<feature type="region of interest" description="Disordered" evidence="1">
    <location>
        <begin position="1"/>
        <end position="68"/>
    </location>
</feature>
<dbReference type="AlphaFoldDB" id="A0A0H5C0A5"/>
<feature type="compositionally biased region" description="Basic and acidic residues" evidence="1">
    <location>
        <begin position="1"/>
        <end position="18"/>
    </location>
</feature>
<feature type="compositionally biased region" description="Basic residues" evidence="1">
    <location>
        <begin position="19"/>
        <end position="29"/>
    </location>
</feature>
<gene>
    <name evidence="2" type="ORF">BN1211_0850</name>
</gene>
<name>A0A0H5C0A5_CYBJN</name>
<protein>
    <submittedName>
        <fullName evidence="2">Uncharacterized protein</fullName>
    </submittedName>
</protein>
<reference evidence="3" key="1">
    <citation type="journal article" date="2015" name="J. Biotechnol.">
        <title>The structure of the Cyberlindnera jadinii genome and its relation to Candida utilis analyzed by the occurrence of single nucleotide polymorphisms.</title>
        <authorList>
            <person name="Rupp O."/>
            <person name="Brinkrolf K."/>
            <person name="Buerth C."/>
            <person name="Kunigo M."/>
            <person name="Schneider J."/>
            <person name="Jaenicke S."/>
            <person name="Goesmann A."/>
            <person name="Puehler A."/>
            <person name="Jaeger K.-E."/>
            <person name="Ernst J.F."/>
        </authorList>
    </citation>
    <scope>NUCLEOTIDE SEQUENCE [LARGE SCALE GENOMIC DNA]</scope>
    <source>
        <strain evidence="3">ATCC 18201 / CBS 1600 / BCRC 20928 / JCM 3617 / NBRC 0987 / NRRL Y-1542</strain>
    </source>
</reference>
<organism evidence="2 3">
    <name type="scientific">Cyberlindnera jadinii (strain ATCC 18201 / CBS 1600 / BCRC 20928 / JCM 3617 / NBRC 0987 / NRRL Y-1542)</name>
    <name type="common">Torula yeast</name>
    <name type="synonym">Candida utilis</name>
    <dbReference type="NCBI Taxonomy" id="983966"/>
    <lineage>
        <taxon>Eukaryota</taxon>
        <taxon>Fungi</taxon>
        <taxon>Dikarya</taxon>
        <taxon>Ascomycota</taxon>
        <taxon>Saccharomycotina</taxon>
        <taxon>Saccharomycetes</taxon>
        <taxon>Phaffomycetales</taxon>
        <taxon>Phaffomycetaceae</taxon>
        <taxon>Cyberlindnera</taxon>
    </lineage>
</organism>